<keyword evidence="2" id="KW-1185">Reference proteome</keyword>
<dbReference type="AlphaFoldDB" id="A0A8J8T3A0"/>
<accession>A0A8J8T3A0</accession>
<reference evidence="1" key="1">
    <citation type="submission" date="2019-06" db="EMBL/GenBank/DDBJ databases">
        <authorList>
            <person name="Zheng W."/>
        </authorList>
    </citation>
    <scope>NUCLEOTIDE SEQUENCE</scope>
    <source>
        <strain evidence="1">QDHG01</strain>
    </source>
</reference>
<gene>
    <name evidence="1" type="ORF">FGO68_gene17588</name>
</gene>
<sequence>MELMGSAMWLRLLRAGCAMSSNQVRIFLTLLRKLYRLRVTLSLEHLHQRARPLDLPQHPQPLSLHRHRKRLPPRVYLHHEVSLPPNPITTGIVHSSPPARTGQKEIPQNPFTAAVCWVRVQVARFH</sequence>
<evidence type="ECO:0000313" key="1">
    <source>
        <dbReference type="EMBL" id="TNV79956.1"/>
    </source>
</evidence>
<organism evidence="1 2">
    <name type="scientific">Halteria grandinella</name>
    <dbReference type="NCBI Taxonomy" id="5974"/>
    <lineage>
        <taxon>Eukaryota</taxon>
        <taxon>Sar</taxon>
        <taxon>Alveolata</taxon>
        <taxon>Ciliophora</taxon>
        <taxon>Intramacronucleata</taxon>
        <taxon>Spirotrichea</taxon>
        <taxon>Stichotrichia</taxon>
        <taxon>Sporadotrichida</taxon>
        <taxon>Halteriidae</taxon>
        <taxon>Halteria</taxon>
    </lineage>
</organism>
<comment type="caution">
    <text evidence="1">The sequence shown here is derived from an EMBL/GenBank/DDBJ whole genome shotgun (WGS) entry which is preliminary data.</text>
</comment>
<proteinExistence type="predicted"/>
<dbReference type="Proteomes" id="UP000785679">
    <property type="component" value="Unassembled WGS sequence"/>
</dbReference>
<evidence type="ECO:0000313" key="2">
    <source>
        <dbReference type="Proteomes" id="UP000785679"/>
    </source>
</evidence>
<protein>
    <submittedName>
        <fullName evidence="1">Uncharacterized protein</fullName>
    </submittedName>
</protein>
<dbReference type="EMBL" id="RRYP01008181">
    <property type="protein sequence ID" value="TNV79956.1"/>
    <property type="molecule type" value="Genomic_DNA"/>
</dbReference>
<name>A0A8J8T3A0_HALGN</name>